<protein>
    <recommendedName>
        <fullName evidence="3">YqcI/YcgG family protein</fullName>
    </recommendedName>
</protein>
<proteinExistence type="predicted"/>
<dbReference type="Pfam" id="PF08892">
    <property type="entry name" value="YqcI_YcgG"/>
    <property type="match status" value="1"/>
</dbReference>
<gene>
    <name evidence="1" type="ORF">GH741_13780</name>
</gene>
<evidence type="ECO:0008006" key="3">
    <source>
        <dbReference type="Google" id="ProtNLM"/>
    </source>
</evidence>
<dbReference type="RefSeq" id="WP_338079443.1">
    <property type="nucleotide sequence ID" value="NZ_WJNG01000011.1"/>
</dbReference>
<evidence type="ECO:0000313" key="1">
    <source>
        <dbReference type="EMBL" id="MRH43743.1"/>
    </source>
</evidence>
<dbReference type="PANTHER" id="PTHR40045">
    <property type="entry name" value="YCGG FAMILY PROTEIN"/>
    <property type="match status" value="1"/>
</dbReference>
<dbReference type="EMBL" id="WJNG01000011">
    <property type="protein sequence ID" value="MRH43743.1"/>
    <property type="molecule type" value="Genomic_DNA"/>
</dbReference>
<keyword evidence="2" id="KW-1185">Reference proteome</keyword>
<organism evidence="1 2">
    <name type="scientific">Aquibacillus halophilus</name>
    <dbReference type="NCBI Taxonomy" id="930132"/>
    <lineage>
        <taxon>Bacteria</taxon>
        <taxon>Bacillati</taxon>
        <taxon>Bacillota</taxon>
        <taxon>Bacilli</taxon>
        <taxon>Bacillales</taxon>
        <taxon>Bacillaceae</taxon>
        <taxon>Aquibacillus</taxon>
    </lineage>
</organism>
<dbReference type="AlphaFoldDB" id="A0A6A8DDI2"/>
<sequence length="241" mass="28506">MYLLETNDIIEDKHLSEWKYDAYQCFVEKITNKQLKFPCIPATQGFALGQFKYGFTGNPMNKNTPSEVANILKEYALCYPQSGNYSSLIIFFDKLNDEPNPNTTLDYEKIFWKILNEVSEFDEIEWPSDIPKSPAHPLWEYCFHGERFFIYCATPSHEKRLSRQFPYLMLAITPRLVFEQFELLHSAKHIKSKIRERLIQYDSISPHPDLKKYGNQDNSESKQYFLRDDQTTLSQCPFHKK</sequence>
<name>A0A6A8DDI2_9BACI</name>
<dbReference type="Proteomes" id="UP000799092">
    <property type="component" value="Unassembled WGS sequence"/>
</dbReference>
<reference evidence="1" key="1">
    <citation type="submission" date="2019-11" db="EMBL/GenBank/DDBJ databases">
        <authorList>
            <person name="Li J."/>
        </authorList>
    </citation>
    <scope>NUCLEOTIDE SEQUENCE</scope>
    <source>
        <strain evidence="1">B6B</strain>
    </source>
</reference>
<evidence type="ECO:0000313" key="2">
    <source>
        <dbReference type="Proteomes" id="UP000799092"/>
    </source>
</evidence>
<accession>A0A6A8DDI2</accession>
<dbReference type="InterPro" id="IPR014988">
    <property type="entry name" value="Uncharacterised_YqcI/YcgG"/>
</dbReference>
<comment type="caution">
    <text evidence="1">The sequence shown here is derived from an EMBL/GenBank/DDBJ whole genome shotgun (WGS) entry which is preliminary data.</text>
</comment>
<dbReference type="PANTHER" id="PTHR40045:SF1">
    <property type="entry name" value="YQCI_YCGG FAMILY PROTEIN"/>
    <property type="match status" value="1"/>
</dbReference>